<evidence type="ECO:0000256" key="8">
    <source>
        <dbReference type="ARBA" id="ARBA00022723"/>
    </source>
</evidence>
<evidence type="ECO:0000256" key="10">
    <source>
        <dbReference type="ARBA" id="ARBA00022771"/>
    </source>
</evidence>
<dbReference type="InterPro" id="IPR037922">
    <property type="entry name" value="MSL2"/>
</dbReference>
<evidence type="ECO:0000256" key="16">
    <source>
        <dbReference type="ARBA" id="ARBA00069328"/>
    </source>
</evidence>
<dbReference type="InterPro" id="IPR033467">
    <property type="entry name" value="Tesmin/TSO1-like_CXC"/>
</dbReference>
<keyword evidence="13" id="KW-0156">Chromatin regulator</keyword>
<sequence>MNATSLYVSTCRLIILADPADKSSWIDLFRLVPYLRQSLSCTVCGNLLKEPYTPTSSGCQHHVCKKCKGGRKKLKPSCSWCKDYENYAENLQLRILLQCYKKLCEYFMGTDVYKILLDEDEISAGINGGTVASSGLIDLIQEGAGFTDDYKSTAGLSKSAYSILPCVYTNSASTQTQAASSSNHSEARTSKESPNSRSTSNGSPLYSVMYAGSGNKITIKRKAVDDIDSPQSETTTRESKSQLGFKKPSNRQRNSASSKRKGCRCGNATATPGKLTCCGQRCPCYVDSKPCTECKCKGCRNPHRPDGMKVRPHIPQLETVQLTLNSNPDSSPSCSGSMDSLDTDTLTMEAMEESLNYSADLKPSNIKVYASQLQEVSACLPAAIMMDEEGSAEESSESSPRSGGTAGTAGTAGTHEHDSDVDVDV</sequence>
<keyword evidence="9" id="KW-0227">DNA damage</keyword>
<evidence type="ECO:0000313" key="23">
    <source>
        <dbReference type="EMBL" id="KAG6458699.1"/>
    </source>
</evidence>
<accession>A0A921ZIY8</accession>
<feature type="region of interest" description="Disordered" evidence="20">
    <location>
        <begin position="385"/>
        <end position="425"/>
    </location>
</feature>
<feature type="compositionally biased region" description="Basic and acidic residues" evidence="20">
    <location>
        <begin position="414"/>
        <end position="425"/>
    </location>
</feature>
<dbReference type="GO" id="GO:0008270">
    <property type="term" value="F:zinc ion binding"/>
    <property type="evidence" value="ECO:0007669"/>
    <property type="project" value="UniProtKB-KW"/>
</dbReference>
<evidence type="ECO:0000313" key="24">
    <source>
        <dbReference type="Proteomes" id="UP000791440"/>
    </source>
</evidence>
<keyword evidence="24" id="KW-1185">Reference proteome</keyword>
<evidence type="ECO:0000256" key="19">
    <source>
        <dbReference type="PROSITE-ProRule" id="PRU01396"/>
    </source>
</evidence>
<dbReference type="InterPro" id="IPR032049">
    <property type="entry name" value="Msl2-CXC"/>
</dbReference>
<comment type="caution">
    <text evidence="23">The sequence shown here is derived from an EMBL/GenBank/DDBJ whole genome shotgun (WGS) entry which is preliminary data.</text>
</comment>
<protein>
    <recommendedName>
        <fullName evidence="16">E3 ubiquitin-protein ligase MSL2</fullName>
        <ecNumber evidence="5">2.3.2.27</ecNumber>
    </recommendedName>
    <alternativeName>
        <fullName evidence="17">Male-specific lethal-2 homolog</fullName>
    </alternativeName>
</protein>
<reference evidence="23" key="1">
    <citation type="journal article" date="2016" name="Insect Biochem. Mol. Biol.">
        <title>Multifaceted biological insights from a draft genome sequence of the tobacco hornworm moth, Manduca sexta.</title>
        <authorList>
            <person name="Kanost M.R."/>
            <person name="Arrese E.L."/>
            <person name="Cao X."/>
            <person name="Chen Y.R."/>
            <person name="Chellapilla S."/>
            <person name="Goldsmith M.R."/>
            <person name="Grosse-Wilde E."/>
            <person name="Heckel D.G."/>
            <person name="Herndon N."/>
            <person name="Jiang H."/>
            <person name="Papanicolaou A."/>
            <person name="Qu J."/>
            <person name="Soulages J.L."/>
            <person name="Vogel H."/>
            <person name="Walters J."/>
            <person name="Waterhouse R.M."/>
            <person name="Ahn S.J."/>
            <person name="Almeida F.C."/>
            <person name="An C."/>
            <person name="Aqrawi P."/>
            <person name="Bretschneider A."/>
            <person name="Bryant W.B."/>
            <person name="Bucks S."/>
            <person name="Chao H."/>
            <person name="Chevignon G."/>
            <person name="Christen J.M."/>
            <person name="Clarke D.F."/>
            <person name="Dittmer N.T."/>
            <person name="Ferguson L.C.F."/>
            <person name="Garavelou S."/>
            <person name="Gordon K.H.J."/>
            <person name="Gunaratna R.T."/>
            <person name="Han Y."/>
            <person name="Hauser F."/>
            <person name="He Y."/>
            <person name="Heidel-Fischer H."/>
            <person name="Hirsh A."/>
            <person name="Hu Y."/>
            <person name="Jiang H."/>
            <person name="Kalra D."/>
            <person name="Klinner C."/>
            <person name="Konig C."/>
            <person name="Kovar C."/>
            <person name="Kroll A.R."/>
            <person name="Kuwar S.S."/>
            <person name="Lee S.L."/>
            <person name="Lehman R."/>
            <person name="Li K."/>
            <person name="Li Z."/>
            <person name="Liang H."/>
            <person name="Lovelace S."/>
            <person name="Lu Z."/>
            <person name="Mansfield J.H."/>
            <person name="McCulloch K.J."/>
            <person name="Mathew T."/>
            <person name="Morton B."/>
            <person name="Muzny D.M."/>
            <person name="Neunemann D."/>
            <person name="Ongeri F."/>
            <person name="Pauchet Y."/>
            <person name="Pu L.L."/>
            <person name="Pyrousis I."/>
            <person name="Rao X.J."/>
            <person name="Redding A."/>
            <person name="Roesel C."/>
            <person name="Sanchez-Gracia A."/>
            <person name="Schaack S."/>
            <person name="Shukla A."/>
            <person name="Tetreau G."/>
            <person name="Wang Y."/>
            <person name="Xiong G.H."/>
            <person name="Traut W."/>
            <person name="Walsh T.K."/>
            <person name="Worley K.C."/>
            <person name="Wu D."/>
            <person name="Wu W."/>
            <person name="Wu Y.Q."/>
            <person name="Zhang X."/>
            <person name="Zou Z."/>
            <person name="Zucker H."/>
            <person name="Briscoe A.D."/>
            <person name="Burmester T."/>
            <person name="Clem R.J."/>
            <person name="Feyereisen R."/>
            <person name="Grimmelikhuijzen C.J.P."/>
            <person name="Hamodrakas S.J."/>
            <person name="Hansson B.S."/>
            <person name="Huguet E."/>
            <person name="Jermiin L.S."/>
            <person name="Lan Q."/>
            <person name="Lehman H.K."/>
            <person name="Lorenzen M."/>
            <person name="Merzendorfer H."/>
            <person name="Michalopoulos I."/>
            <person name="Morton D.B."/>
            <person name="Muthukrishnan S."/>
            <person name="Oakeshott J.G."/>
            <person name="Palmer W."/>
            <person name="Park Y."/>
            <person name="Passarelli A.L."/>
            <person name="Rozas J."/>
            <person name="Schwartz L.M."/>
            <person name="Smith W."/>
            <person name="Southgate A."/>
            <person name="Vilcinskas A."/>
            <person name="Vogt R."/>
            <person name="Wang P."/>
            <person name="Werren J."/>
            <person name="Yu X.Q."/>
            <person name="Zhou J.J."/>
            <person name="Brown S.J."/>
            <person name="Scherer S.E."/>
            <person name="Richards S."/>
            <person name="Blissard G.W."/>
        </authorList>
    </citation>
    <scope>NUCLEOTIDE SEQUENCE</scope>
</reference>
<evidence type="ECO:0000256" key="15">
    <source>
        <dbReference type="ARBA" id="ARBA00061593"/>
    </source>
</evidence>
<dbReference type="SMART" id="SM01114">
    <property type="entry name" value="CXC"/>
    <property type="match status" value="1"/>
</dbReference>
<name>A0A921ZIY8_MANSE</name>
<dbReference type="CDD" id="cd13122">
    <property type="entry name" value="MSL2_CXC"/>
    <property type="match status" value="1"/>
</dbReference>
<dbReference type="GO" id="GO:0072487">
    <property type="term" value="C:MSL complex"/>
    <property type="evidence" value="ECO:0007669"/>
    <property type="project" value="UniProtKB-UniRule"/>
</dbReference>
<feature type="region of interest" description="Disordered" evidence="20">
    <location>
        <begin position="177"/>
        <end position="205"/>
    </location>
</feature>
<comment type="subcellular location">
    <subcellularLocation>
        <location evidence="3">Chromosome</location>
    </subcellularLocation>
    <subcellularLocation>
        <location evidence="2">Nucleus</location>
    </subcellularLocation>
</comment>
<dbReference type="InterPro" id="IPR013083">
    <property type="entry name" value="Znf_RING/FYVE/PHD"/>
</dbReference>
<evidence type="ECO:0000259" key="21">
    <source>
        <dbReference type="PROSITE" id="PS50089"/>
    </source>
</evidence>
<evidence type="ECO:0000259" key="22">
    <source>
        <dbReference type="PROSITE" id="PS52051"/>
    </source>
</evidence>
<evidence type="ECO:0000256" key="3">
    <source>
        <dbReference type="ARBA" id="ARBA00004286"/>
    </source>
</evidence>
<evidence type="ECO:0000256" key="4">
    <source>
        <dbReference type="ARBA" id="ARBA00004906"/>
    </source>
</evidence>
<evidence type="ECO:0000256" key="17">
    <source>
        <dbReference type="ARBA" id="ARBA00077415"/>
    </source>
</evidence>
<evidence type="ECO:0000256" key="18">
    <source>
        <dbReference type="PROSITE-ProRule" id="PRU00175"/>
    </source>
</evidence>
<dbReference type="EMBL" id="JH668592">
    <property type="protein sequence ID" value="KAG6458699.1"/>
    <property type="molecule type" value="Genomic_DNA"/>
</dbReference>
<evidence type="ECO:0000256" key="20">
    <source>
        <dbReference type="SAM" id="MobiDB-lite"/>
    </source>
</evidence>
<reference evidence="23" key="2">
    <citation type="submission" date="2020-12" db="EMBL/GenBank/DDBJ databases">
        <authorList>
            <person name="Kanost M."/>
        </authorList>
    </citation>
    <scope>NUCLEOTIDE SEQUENCE</scope>
</reference>
<dbReference type="InterPro" id="IPR032043">
    <property type="entry name" value="Msl2_Znf-RING"/>
</dbReference>
<feature type="region of interest" description="Disordered" evidence="20">
    <location>
        <begin position="221"/>
        <end position="263"/>
    </location>
</feature>
<dbReference type="AlphaFoldDB" id="A0A921ZIY8"/>
<evidence type="ECO:0000256" key="13">
    <source>
        <dbReference type="ARBA" id="ARBA00022853"/>
    </source>
</evidence>
<dbReference type="EC" id="2.3.2.27" evidence="5"/>
<evidence type="ECO:0000256" key="12">
    <source>
        <dbReference type="ARBA" id="ARBA00022833"/>
    </source>
</evidence>
<dbReference type="Pfam" id="PF16682">
    <property type="entry name" value="MSL2-CXC"/>
    <property type="match status" value="1"/>
</dbReference>
<evidence type="ECO:0000256" key="14">
    <source>
        <dbReference type="ARBA" id="ARBA00023242"/>
    </source>
</evidence>
<keyword evidence="14 19" id="KW-0539">Nucleus</keyword>
<feature type="compositionally biased region" description="Acidic residues" evidence="20">
    <location>
        <begin position="386"/>
        <end position="396"/>
    </location>
</feature>
<dbReference type="GO" id="GO:0061630">
    <property type="term" value="F:ubiquitin protein ligase activity"/>
    <property type="evidence" value="ECO:0007669"/>
    <property type="project" value="UniProtKB-EC"/>
</dbReference>
<keyword evidence="6 19" id="KW-0158">Chromosome</keyword>
<dbReference type="GO" id="GO:0005634">
    <property type="term" value="C:nucleus"/>
    <property type="evidence" value="ECO:0007669"/>
    <property type="project" value="UniProtKB-SubCell"/>
</dbReference>
<dbReference type="SUPFAM" id="SSF57850">
    <property type="entry name" value="RING/U-box"/>
    <property type="match status" value="1"/>
</dbReference>
<dbReference type="Gene3D" id="3.30.40.10">
    <property type="entry name" value="Zinc/RING finger domain, C3HC4 (zinc finger)"/>
    <property type="match status" value="1"/>
</dbReference>
<dbReference type="GO" id="GO:0006325">
    <property type="term" value="P:chromatin organization"/>
    <property type="evidence" value="ECO:0007669"/>
    <property type="project" value="UniProtKB-KW"/>
</dbReference>
<dbReference type="Pfam" id="PF16685">
    <property type="entry name" value="zf-RING_10"/>
    <property type="match status" value="1"/>
</dbReference>
<keyword evidence="12" id="KW-0862">Zinc</keyword>
<proteinExistence type="inferred from homology"/>
<dbReference type="PROSITE" id="PS50089">
    <property type="entry name" value="ZF_RING_2"/>
    <property type="match status" value="1"/>
</dbReference>
<organism evidence="23 24">
    <name type="scientific">Manduca sexta</name>
    <name type="common">Tobacco hawkmoth</name>
    <name type="synonym">Tobacco hornworm</name>
    <dbReference type="NCBI Taxonomy" id="7130"/>
    <lineage>
        <taxon>Eukaryota</taxon>
        <taxon>Metazoa</taxon>
        <taxon>Ecdysozoa</taxon>
        <taxon>Arthropoda</taxon>
        <taxon>Hexapoda</taxon>
        <taxon>Insecta</taxon>
        <taxon>Pterygota</taxon>
        <taxon>Neoptera</taxon>
        <taxon>Endopterygota</taxon>
        <taxon>Lepidoptera</taxon>
        <taxon>Glossata</taxon>
        <taxon>Ditrysia</taxon>
        <taxon>Bombycoidea</taxon>
        <taxon>Sphingidae</taxon>
        <taxon>Sphinginae</taxon>
        <taxon>Sphingini</taxon>
        <taxon>Manduca</taxon>
    </lineage>
</organism>
<evidence type="ECO:0000256" key="2">
    <source>
        <dbReference type="ARBA" id="ARBA00004123"/>
    </source>
</evidence>
<evidence type="ECO:0000256" key="7">
    <source>
        <dbReference type="ARBA" id="ARBA00022679"/>
    </source>
</evidence>
<gene>
    <name evidence="23" type="ORF">O3G_MSEX011008</name>
</gene>
<dbReference type="OrthoDB" id="10012174at2759"/>
<keyword evidence="8" id="KW-0479">Metal-binding</keyword>
<feature type="compositionally biased region" description="Polar residues" evidence="20">
    <location>
        <begin position="192"/>
        <end position="204"/>
    </location>
</feature>
<dbReference type="PANTHER" id="PTHR16048:SF3">
    <property type="entry name" value="E3 UBIQUITIN-PROTEIN LIGASE MSL2"/>
    <property type="match status" value="1"/>
</dbReference>
<evidence type="ECO:0000256" key="5">
    <source>
        <dbReference type="ARBA" id="ARBA00012483"/>
    </source>
</evidence>
<comment type="catalytic activity">
    <reaction evidence="1">
        <text>S-ubiquitinyl-[E2 ubiquitin-conjugating enzyme]-L-cysteine + [acceptor protein]-L-lysine = [E2 ubiquitin-conjugating enzyme]-L-cysteine + N(6)-ubiquitinyl-[acceptor protein]-L-lysine.</text>
        <dbReference type="EC" id="2.3.2.27"/>
    </reaction>
</comment>
<evidence type="ECO:0000256" key="9">
    <source>
        <dbReference type="ARBA" id="ARBA00022763"/>
    </source>
</evidence>
<dbReference type="PROSITE" id="PS52051">
    <property type="entry name" value="CXC_MSL2"/>
    <property type="match status" value="1"/>
</dbReference>
<keyword evidence="7" id="KW-0808">Transferase</keyword>
<dbReference type="GO" id="GO:0006974">
    <property type="term" value="P:DNA damage response"/>
    <property type="evidence" value="ECO:0007669"/>
    <property type="project" value="UniProtKB-KW"/>
</dbReference>
<evidence type="ECO:0000256" key="6">
    <source>
        <dbReference type="ARBA" id="ARBA00022454"/>
    </source>
</evidence>
<evidence type="ECO:0000256" key="1">
    <source>
        <dbReference type="ARBA" id="ARBA00000900"/>
    </source>
</evidence>
<keyword evidence="10 18" id="KW-0863">Zinc-finger</keyword>
<comment type="similarity">
    <text evidence="15 19">Belongs to the MSL2 family.</text>
</comment>
<dbReference type="Proteomes" id="UP000791440">
    <property type="component" value="Unassembled WGS sequence"/>
</dbReference>
<feature type="domain" description="CXC MSL2-type" evidence="22">
    <location>
        <begin position="258"/>
        <end position="309"/>
    </location>
</feature>
<dbReference type="FunFam" id="3.30.40.10:FF:000174">
    <property type="entry name" value="E3 ubiquitin-protein ligase MSL2"/>
    <property type="match status" value="1"/>
</dbReference>
<comment type="pathway">
    <text evidence="4">Protein modification; protein ubiquitination.</text>
</comment>
<dbReference type="InterPro" id="IPR001841">
    <property type="entry name" value="Znf_RING"/>
</dbReference>
<evidence type="ECO:0000256" key="11">
    <source>
        <dbReference type="ARBA" id="ARBA00022786"/>
    </source>
</evidence>
<feature type="domain" description="RING-type" evidence="21">
    <location>
        <begin position="41"/>
        <end position="82"/>
    </location>
</feature>
<dbReference type="GO" id="GO:0016567">
    <property type="term" value="P:protein ubiquitination"/>
    <property type="evidence" value="ECO:0007669"/>
    <property type="project" value="TreeGrafter"/>
</dbReference>
<dbReference type="PANTHER" id="PTHR16048">
    <property type="entry name" value="MSL2-RELATED"/>
    <property type="match status" value="1"/>
</dbReference>
<keyword evidence="11" id="KW-0833">Ubl conjugation pathway</keyword>